<proteinExistence type="predicted"/>
<dbReference type="Pfam" id="PF00018">
    <property type="entry name" value="SH3_1"/>
    <property type="match status" value="2"/>
</dbReference>
<dbReference type="SUPFAM" id="SSF50044">
    <property type="entry name" value="SH3-domain"/>
    <property type="match status" value="3"/>
</dbReference>
<evidence type="ECO:0000313" key="6">
    <source>
        <dbReference type="EMBL" id="CAD5121459.1"/>
    </source>
</evidence>
<keyword evidence="7" id="KW-1185">Reference proteome</keyword>
<dbReference type="Proteomes" id="UP000549394">
    <property type="component" value="Unassembled WGS sequence"/>
</dbReference>
<feature type="region of interest" description="Disordered" evidence="3">
    <location>
        <begin position="746"/>
        <end position="773"/>
    </location>
</feature>
<feature type="region of interest" description="Disordered" evidence="3">
    <location>
        <begin position="530"/>
        <end position="552"/>
    </location>
</feature>
<feature type="compositionally biased region" description="Polar residues" evidence="3">
    <location>
        <begin position="604"/>
        <end position="617"/>
    </location>
</feature>
<gene>
    <name evidence="6" type="ORF">DGYR_LOCUS9409</name>
</gene>
<feature type="compositionally biased region" description="Pro residues" evidence="3">
    <location>
        <begin position="355"/>
        <end position="364"/>
    </location>
</feature>
<feature type="domain" description="SH3" evidence="5">
    <location>
        <begin position="123"/>
        <end position="183"/>
    </location>
</feature>
<feature type="compositionally biased region" description="Polar residues" evidence="3">
    <location>
        <begin position="115"/>
        <end position="138"/>
    </location>
</feature>
<dbReference type="InterPro" id="IPR001452">
    <property type="entry name" value="SH3_domain"/>
</dbReference>
<feature type="compositionally biased region" description="Polar residues" evidence="3">
    <location>
        <begin position="942"/>
        <end position="957"/>
    </location>
</feature>
<keyword evidence="4" id="KW-1133">Transmembrane helix</keyword>
<comment type="caution">
    <text evidence="6">The sequence shown here is derived from an EMBL/GenBank/DDBJ whole genome shotgun (WGS) entry which is preliminary data.</text>
</comment>
<dbReference type="Gene3D" id="2.30.30.40">
    <property type="entry name" value="SH3 Domains"/>
    <property type="match status" value="3"/>
</dbReference>
<feature type="region of interest" description="Disordered" evidence="3">
    <location>
        <begin position="1174"/>
        <end position="1203"/>
    </location>
</feature>
<evidence type="ECO:0000256" key="4">
    <source>
        <dbReference type="SAM" id="Phobius"/>
    </source>
</evidence>
<evidence type="ECO:0000259" key="5">
    <source>
        <dbReference type="PROSITE" id="PS50002"/>
    </source>
</evidence>
<feature type="domain" description="SH3" evidence="5">
    <location>
        <begin position="217"/>
        <end position="278"/>
    </location>
</feature>
<sequence>MNSTDTKKENSYNIHKKYLIISISVCVVFAIMVFVCIYWQWKRFKKRVKSTIERTNRSSANSRCSISEIRASTSEGRNTTLTPERKKFEQAIKARQRFNEERAANRSVHWESTPRKQTSGNKSPQSTYTVQTPHTPCQSGELAVEKGDVLSPIEENSGWLKAENVRTGQLGWIPKTYVSTSELFPLQLNGQNLTSLIVEDGHSTGDELDFDTDDLNVRGVVCQAKYPFQAQQPGDLSFSKGQKILAYPNKLMDNGWCRGCVKESHGWFPWEYIDVLHLDRSDDTTSLWTTNLDESIRIMKESRKFSEVRSKWTEVMKDLNETLEKPSLKMLSSKTSLLNKPCRVLRKSSFSSRPKVPPPRPPLPNVSRLELTGDKTSLGRIEAYTQTPMSRNVDIQMIPKRLELQNDKMEESQMSSIRTSSQDYVEYIKTHSKTTSTPEKFQYQRAEHLRNSSSSASPNTQSLAKFLMVEYKKYQREKKDKKKVSGSYQSLIMDTGILSGRIPRDRCSAEDSMNLSEIARNNTELAIKAKKIAERPPRPPPPPLSRQIGMSNLDNSTKLKKRLFEESNEANLSNFPGLVKKVSEDGKQNQNSLRSRSSSHESIKTTNSIKSANSTQIPKEPIEWSKNNQCSLKTEISYQETDVKKILADNEIQQRLNGGEKITTTDNWTTIESNNFVLECASQWDKAQAKENGFNNEDDEISQKPITEQWTEENWNKAEIQENGWTEKQDVDRVVFPYETAKGNWYLGSENDEGENSVRAEQQNENWDEVDGKSNEWASKKDDHWFENEKNKDNWERNDEECSTEEWPDYKMPCDVHFTIEPWRPAYDNEDLPKDNGWETEDEAKSVKTLDSNAVQHDTVVENCNDDHSSLKSERTAYSWRPQLPSFVSKQIKRFENKFSEALTHVHRSLSKNESDIDRELQKSRQDKLKTCGVSTLNQSTENTPLNFVTPAGSPTQMKKFPKDKEELREYNDSNVSGMRHDWDDHDEPSEHDGEVPQQEVVEELCFEEQVKKTESSRLSLKRREADNRRREDWFWEPESATEPERNDWYDESDKEIDLVEEKLIEEEKVEVQEKPPQAENDVDDLKGFKMLEENELRWEKFRKTRAIWTKESDENKQQACSTHSISKDTKRSATLDDSPDEQTDHDYRVPINSHYSVPSRHIYRVPPKYTYTKPNVPEKRVRNPLSNCRLPVPPPPLPPRDRADKVLKSKILVVCTEFQPVNKGQLKLEKGHYVKELGHNPNRKGWLYGMKSTGEAGYFPDNCVKPAVINTFRI</sequence>
<dbReference type="PROSITE" id="PS50002">
    <property type="entry name" value="SH3"/>
    <property type="match status" value="3"/>
</dbReference>
<keyword evidence="1 2" id="KW-0728">SH3 domain</keyword>
<accession>A0A7I8VZ15</accession>
<dbReference type="SMART" id="SM00326">
    <property type="entry name" value="SH3"/>
    <property type="match status" value="3"/>
</dbReference>
<feature type="region of interest" description="Disordered" evidence="3">
    <location>
        <begin position="348"/>
        <end position="369"/>
    </location>
</feature>
<feature type="domain" description="SH3" evidence="5">
    <location>
        <begin position="1208"/>
        <end position="1270"/>
    </location>
</feature>
<feature type="compositionally biased region" description="Basic and acidic residues" evidence="3">
    <location>
        <begin position="101"/>
        <end position="114"/>
    </location>
</feature>
<evidence type="ECO:0000256" key="3">
    <source>
        <dbReference type="SAM" id="MobiDB-lite"/>
    </source>
</evidence>
<dbReference type="AlphaFoldDB" id="A0A7I8VZ15"/>
<dbReference type="EMBL" id="CAJFCJ010000014">
    <property type="protein sequence ID" value="CAD5121459.1"/>
    <property type="molecule type" value="Genomic_DNA"/>
</dbReference>
<feature type="compositionally biased region" description="Basic and acidic residues" evidence="3">
    <location>
        <begin position="1126"/>
        <end position="1135"/>
    </location>
</feature>
<reference evidence="6 7" key="1">
    <citation type="submission" date="2020-08" db="EMBL/GenBank/DDBJ databases">
        <authorList>
            <person name="Hejnol A."/>
        </authorList>
    </citation>
    <scope>NUCLEOTIDE SEQUENCE [LARGE SCALE GENOMIC DNA]</scope>
</reference>
<name>A0A7I8VZ15_9ANNE</name>
<dbReference type="CDD" id="cd00174">
    <property type="entry name" value="SH3"/>
    <property type="match status" value="1"/>
</dbReference>
<feature type="transmembrane region" description="Helical" evidence="4">
    <location>
        <begin position="18"/>
        <end position="41"/>
    </location>
</feature>
<evidence type="ECO:0000313" key="7">
    <source>
        <dbReference type="Proteomes" id="UP000549394"/>
    </source>
</evidence>
<protein>
    <submittedName>
        <fullName evidence="6">DgyrCDS9966</fullName>
    </submittedName>
</protein>
<dbReference type="OrthoDB" id="443981at2759"/>
<keyword evidence="4" id="KW-0472">Membrane</keyword>
<evidence type="ECO:0000256" key="1">
    <source>
        <dbReference type="ARBA" id="ARBA00022443"/>
    </source>
</evidence>
<evidence type="ECO:0000256" key="2">
    <source>
        <dbReference type="PROSITE-ProRule" id="PRU00192"/>
    </source>
</evidence>
<feature type="region of interest" description="Disordered" evidence="3">
    <location>
        <begin position="101"/>
        <end position="139"/>
    </location>
</feature>
<feature type="region of interest" description="Disordered" evidence="3">
    <location>
        <begin position="575"/>
        <end position="617"/>
    </location>
</feature>
<keyword evidence="4" id="KW-0812">Transmembrane</keyword>
<feature type="region of interest" description="Disordered" evidence="3">
    <location>
        <begin position="942"/>
        <end position="966"/>
    </location>
</feature>
<feature type="compositionally biased region" description="Basic and acidic residues" evidence="3">
    <location>
        <begin position="979"/>
        <end position="993"/>
    </location>
</feature>
<organism evidence="6 7">
    <name type="scientific">Dimorphilus gyrociliatus</name>
    <dbReference type="NCBI Taxonomy" id="2664684"/>
    <lineage>
        <taxon>Eukaryota</taxon>
        <taxon>Metazoa</taxon>
        <taxon>Spiralia</taxon>
        <taxon>Lophotrochozoa</taxon>
        <taxon>Annelida</taxon>
        <taxon>Polychaeta</taxon>
        <taxon>Polychaeta incertae sedis</taxon>
        <taxon>Dinophilidae</taxon>
        <taxon>Dimorphilus</taxon>
    </lineage>
</organism>
<dbReference type="InterPro" id="IPR036028">
    <property type="entry name" value="SH3-like_dom_sf"/>
</dbReference>
<feature type="region of interest" description="Disordered" evidence="3">
    <location>
        <begin position="1111"/>
        <end position="1148"/>
    </location>
</feature>
<feature type="region of interest" description="Disordered" evidence="3">
    <location>
        <begin position="974"/>
        <end position="993"/>
    </location>
</feature>